<reference evidence="2" key="1">
    <citation type="journal article" date="2014" name="BMC Genomics">
        <title>The Babesia bovis gene and promoter model: an update from full-length EST analysis.</title>
        <authorList>
            <person name="Yamagishi J."/>
            <person name="Wakaguri H."/>
            <person name="Yokoyama N."/>
            <person name="Yamashita R."/>
            <person name="Suzuki Y."/>
            <person name="Xuan X."/>
            <person name="Igarashi I."/>
        </authorList>
    </citation>
    <scope>NUCLEOTIDE SEQUENCE</scope>
    <source>
        <strain evidence="2">Texas</strain>
    </source>
</reference>
<accession>S6BFD0</accession>
<feature type="region of interest" description="Disordered" evidence="1">
    <location>
        <begin position="21"/>
        <end position="42"/>
    </location>
</feature>
<protein>
    <submittedName>
        <fullName evidence="2">Uncharacterized protein</fullName>
    </submittedName>
</protein>
<name>S6BFD0_BABBO</name>
<proteinExistence type="evidence at transcript level"/>
<sequence length="51" mass="5428">MASVGPSTSWDGSDSFSSVIGFTGSRDSGPFELPRMGDMSYSGYVMRNCPL</sequence>
<evidence type="ECO:0000313" key="2">
    <source>
        <dbReference type="EMBL" id="BAN64804.1"/>
    </source>
</evidence>
<dbReference type="AlphaFoldDB" id="S6BFD0"/>
<dbReference type="EMBL" id="AK441010">
    <property type="protein sequence ID" value="BAN64804.1"/>
    <property type="molecule type" value="mRNA"/>
</dbReference>
<evidence type="ECO:0000256" key="1">
    <source>
        <dbReference type="SAM" id="MobiDB-lite"/>
    </source>
</evidence>
<organism evidence="2">
    <name type="scientific">Babesia bovis</name>
    <dbReference type="NCBI Taxonomy" id="5865"/>
    <lineage>
        <taxon>Eukaryota</taxon>
        <taxon>Sar</taxon>
        <taxon>Alveolata</taxon>
        <taxon>Apicomplexa</taxon>
        <taxon>Aconoidasida</taxon>
        <taxon>Piroplasmida</taxon>
        <taxon>Babesiidae</taxon>
        <taxon>Babesia</taxon>
    </lineage>
</organism>